<accession>A0A699GNL9</accession>
<name>A0A699GNL9_TANCI</name>
<sequence length="604" mass="67919">MLACLMNNPSGSGPLPSNTIANPRGDLKAITTRSGVSYDGPPIPPPFSSLPKVVERVLEVTMDTVQPSTKSIQPPIVQTQILIDEPVVVPKPKPTIPYPSRANKHKLREKDDMLALKFFEIFRNLHFNLSFANALLHMPKFALMFKSLLNNKEKLFNLATTPVNENCSTVILKQLPVKLGDPGKFLIPCDFSELDECLALADLAYEEYVQEVLGFSDNSKSGNPTLISNPIIALSSPSLAPFEGEGDIRLLEKLLNVDPSSSHLLPKELNMEEIKTVKSSIDEPPELELKELHPWVSPVHCVPKKDGMTVIENEDNELIPTSLVTGNDGGLYGRFLGLGDSFSSCLSYLDKMLKRCEDTNLVLNWEKCHSMVKEGIFLGHKISKSRIEVDRAKVDVIAKLPHPNSVKAFNTLKKKLTEAPILVSLDWDLPFEIMCDASDYADELEKKEITETFPLETLGMIAFRGDEYPMLDDALWAFRTAFKTPIRCTPYKLVYEKACHLPIELEHKAYWALKHCNFDPKTASDHQKVQLNGLNELHDQAYENSSIYKEKTKKIRDSEIKNRIFNVGDRFLLFNSRLKILSGKLKIRWTGLLTIAQVFPYGTV</sequence>
<dbReference type="Gene3D" id="3.30.70.270">
    <property type="match status" value="1"/>
</dbReference>
<organism evidence="3">
    <name type="scientific">Tanacetum cinerariifolium</name>
    <name type="common">Dalmatian daisy</name>
    <name type="synonym">Chrysanthemum cinerariifolium</name>
    <dbReference type="NCBI Taxonomy" id="118510"/>
    <lineage>
        <taxon>Eukaryota</taxon>
        <taxon>Viridiplantae</taxon>
        <taxon>Streptophyta</taxon>
        <taxon>Embryophyta</taxon>
        <taxon>Tracheophyta</taxon>
        <taxon>Spermatophyta</taxon>
        <taxon>Magnoliopsida</taxon>
        <taxon>eudicotyledons</taxon>
        <taxon>Gunneridae</taxon>
        <taxon>Pentapetalae</taxon>
        <taxon>asterids</taxon>
        <taxon>campanulids</taxon>
        <taxon>Asterales</taxon>
        <taxon>Asteraceae</taxon>
        <taxon>Asteroideae</taxon>
        <taxon>Anthemideae</taxon>
        <taxon>Anthemidinae</taxon>
        <taxon>Tanacetum</taxon>
    </lineage>
</organism>
<dbReference type="GO" id="GO:0003964">
    <property type="term" value="F:RNA-directed DNA polymerase activity"/>
    <property type="evidence" value="ECO:0007669"/>
    <property type="project" value="UniProtKB-KW"/>
</dbReference>
<protein>
    <submittedName>
        <fullName evidence="3">Reverse transcriptase domain-containing protein</fullName>
    </submittedName>
</protein>
<dbReference type="Pfam" id="PF17919">
    <property type="entry name" value="RT_RNaseH_2"/>
    <property type="match status" value="1"/>
</dbReference>
<keyword evidence="3" id="KW-0808">Transferase</keyword>
<keyword evidence="3" id="KW-0548">Nucleotidyltransferase</keyword>
<evidence type="ECO:0000259" key="2">
    <source>
        <dbReference type="Pfam" id="PF17919"/>
    </source>
</evidence>
<feature type="domain" description="Reverse transcriptase/retrotransposon-derived protein RNase H-like" evidence="2">
    <location>
        <begin position="405"/>
        <end position="441"/>
    </location>
</feature>
<dbReference type="SUPFAM" id="SSF56672">
    <property type="entry name" value="DNA/RNA polymerases"/>
    <property type="match status" value="1"/>
</dbReference>
<reference evidence="3" key="1">
    <citation type="journal article" date="2019" name="Sci. Rep.">
        <title>Draft genome of Tanacetum cinerariifolium, the natural source of mosquito coil.</title>
        <authorList>
            <person name="Yamashiro T."/>
            <person name="Shiraishi A."/>
            <person name="Satake H."/>
            <person name="Nakayama K."/>
        </authorList>
    </citation>
    <scope>NUCLEOTIDE SEQUENCE</scope>
</reference>
<dbReference type="PANTHER" id="PTHR34072:SF44">
    <property type="entry name" value="RNA-DIRECTED DNA POLYMERASE"/>
    <property type="match status" value="1"/>
</dbReference>
<dbReference type="InterPro" id="IPR043502">
    <property type="entry name" value="DNA/RNA_pol_sf"/>
</dbReference>
<comment type="caution">
    <text evidence="3">The sequence shown here is derived from an EMBL/GenBank/DDBJ whole genome shotgun (WGS) entry which is preliminary data.</text>
</comment>
<feature type="compositionally biased region" description="Polar residues" evidence="1">
    <location>
        <begin position="7"/>
        <end position="21"/>
    </location>
</feature>
<dbReference type="InterPro" id="IPR041577">
    <property type="entry name" value="RT_RNaseH_2"/>
</dbReference>
<dbReference type="EMBL" id="BKCJ010023293">
    <property type="protein sequence ID" value="GEV43032.1"/>
    <property type="molecule type" value="Genomic_DNA"/>
</dbReference>
<keyword evidence="3" id="KW-0695">RNA-directed DNA polymerase</keyword>
<feature type="region of interest" description="Disordered" evidence="1">
    <location>
        <begin position="1"/>
        <end position="25"/>
    </location>
</feature>
<evidence type="ECO:0000256" key="1">
    <source>
        <dbReference type="SAM" id="MobiDB-lite"/>
    </source>
</evidence>
<evidence type="ECO:0000313" key="3">
    <source>
        <dbReference type="EMBL" id="GEV43032.1"/>
    </source>
</evidence>
<dbReference type="PANTHER" id="PTHR34072">
    <property type="entry name" value="ENZYMATIC POLYPROTEIN-RELATED"/>
    <property type="match status" value="1"/>
</dbReference>
<gene>
    <name evidence="3" type="ORF">Tci_115009</name>
</gene>
<dbReference type="AlphaFoldDB" id="A0A699GNL9"/>
<proteinExistence type="predicted"/>
<dbReference type="InterPro" id="IPR043128">
    <property type="entry name" value="Rev_trsase/Diguanyl_cyclase"/>
</dbReference>